<feature type="signal peptide" evidence="1">
    <location>
        <begin position="1"/>
        <end position="23"/>
    </location>
</feature>
<dbReference type="AlphaFoldDB" id="E3BPJ6"/>
<sequence length="285" mass="31572">MFKSALYAASLSLAAIAFSSSQANGLFEDLEYPDNRNRLERAEELSFDIKSLTSQLANDKVQIERKLQTANSVVIHAYSSCAQDPHIDLSQLYIGHDWTTEVIDALEPLVIFPLATIAINKASISYLISEGRIGEAAFARLAGLPPWFRVGQVAGGIATVIGGMAITDAVTGAIHRDKLRHIIHEQIQPRIELKRAAMINAAILESLDAIIISFNALTASNALNKQQLDTAVSSIVEAQRQRIDTIVAFDDKRVKQILHQIDVSKHSWTNEDYYFENEDENEINI</sequence>
<comment type="caution">
    <text evidence="2">The sequence shown here is derived from an EMBL/GenBank/DDBJ whole genome shotgun (WGS) entry which is preliminary data.</text>
</comment>
<keyword evidence="3" id="KW-1185">Reference proteome</keyword>
<organism evidence="2 3">
    <name type="scientific">Vibrio caribbeanicus ATCC BAA-2122</name>
    <dbReference type="NCBI Taxonomy" id="796620"/>
    <lineage>
        <taxon>Bacteria</taxon>
        <taxon>Pseudomonadati</taxon>
        <taxon>Pseudomonadota</taxon>
        <taxon>Gammaproteobacteria</taxon>
        <taxon>Vibrionales</taxon>
        <taxon>Vibrionaceae</taxon>
        <taxon>Vibrio</taxon>
    </lineage>
</organism>
<dbReference type="EMBL" id="AEIU01000108">
    <property type="protein sequence ID" value="EFP95085.1"/>
    <property type="molecule type" value="Genomic_DNA"/>
</dbReference>
<accession>E3BPJ6</accession>
<dbReference type="Proteomes" id="UP000002943">
    <property type="component" value="Unassembled WGS sequence"/>
</dbReference>
<gene>
    <name evidence="2" type="ORF">VIBC2010_04212</name>
</gene>
<dbReference type="OrthoDB" id="3076696at2"/>
<reference evidence="2 3" key="1">
    <citation type="journal article" date="2012" name="Int. J. Syst. Evol. Microbiol.">
        <title>Vibrio caribbeanicus sp. nov., isolated from the marine sponge Scleritoderma cyanea.</title>
        <authorList>
            <person name="Hoffmann M."/>
            <person name="Monday S.R."/>
            <person name="Allard M.W."/>
            <person name="Strain E.A."/>
            <person name="Whittaker P."/>
            <person name="Naum M."/>
            <person name="McCarthy P.J."/>
            <person name="Lopez J.V."/>
            <person name="Fischer M."/>
            <person name="Brown E.W."/>
        </authorList>
    </citation>
    <scope>NUCLEOTIDE SEQUENCE [LARGE SCALE GENOMIC DNA]</scope>
    <source>
        <strain evidence="2 3">ATCC BAA-2122</strain>
    </source>
</reference>
<name>E3BPJ6_9VIBR</name>
<dbReference type="RefSeq" id="WP_009603101.1">
    <property type="nucleotide sequence ID" value="NZ_AEIU01000108.1"/>
</dbReference>
<keyword evidence="1" id="KW-0732">Signal</keyword>
<evidence type="ECO:0000313" key="3">
    <source>
        <dbReference type="Proteomes" id="UP000002943"/>
    </source>
</evidence>
<feature type="chain" id="PRO_5003166834" evidence="1">
    <location>
        <begin position="24"/>
        <end position="285"/>
    </location>
</feature>
<evidence type="ECO:0000313" key="2">
    <source>
        <dbReference type="EMBL" id="EFP95085.1"/>
    </source>
</evidence>
<protein>
    <submittedName>
        <fullName evidence="2">Uncharacterized protein</fullName>
    </submittedName>
</protein>
<dbReference type="eggNOG" id="ENOG50316AD">
    <property type="taxonomic scope" value="Bacteria"/>
</dbReference>
<evidence type="ECO:0000256" key="1">
    <source>
        <dbReference type="SAM" id="SignalP"/>
    </source>
</evidence>
<proteinExistence type="predicted"/>